<dbReference type="EMBL" id="AYKW01000045">
    <property type="protein sequence ID" value="PIL26356.1"/>
    <property type="molecule type" value="Genomic_DNA"/>
</dbReference>
<dbReference type="GO" id="GO:0003700">
    <property type="term" value="F:DNA-binding transcription factor activity"/>
    <property type="evidence" value="ECO:0007669"/>
    <property type="project" value="InterPro"/>
</dbReference>
<dbReference type="Pfam" id="PF01285">
    <property type="entry name" value="TEA"/>
    <property type="match status" value="1"/>
</dbReference>
<name>A0A2G8RXW2_9APHY</name>
<sequence>MSHTSLPVPSSSKSKSNFESILAGRKCYRMSKEKNEVVWPPHLEQALMEGLEKYTPAESKSPRGLTRFPNRNKFIAEYILKKTGEIRTAKQVGSRIQQLRDTSAGKTIMKAISDRHYEMMHPTRPNEPAQDMAMSDVYFNGTMVPPMNQVIHVYISVSSAAWTDAYPQPTRPTEVNVLSSSAYSWGEARPLRTIDPTVTFTSPALLTLYSSFTVYYGSTVMHIDQPTPMRSRSSEEYGSGPYLHYTSLAPGYWENLCLCTDLSQYVIVQEITKQPAAPTEKPIPVMRIHYHFNTAPSVPPLSPFALHDDDLEVDYETDELLASHTHTHAAHAALSTSSASPYPSDRSSSPSYSVPGFCSQPLSPVDWTGSSSSSSGASAAWGFPASSVSVSVSPEGPCQVQLPLPVQTAAYGHHHQTQVQAQGGAYGHGHGMQPRGSWTVGGHSSF</sequence>
<dbReference type="Gene3D" id="6.10.20.40">
    <property type="entry name" value="TEA/ATTS domain"/>
    <property type="match status" value="1"/>
</dbReference>
<proteinExistence type="inferred from homology"/>
<feature type="region of interest" description="Disordered" evidence="3">
    <location>
        <begin position="423"/>
        <end position="446"/>
    </location>
</feature>
<dbReference type="InterPro" id="IPR000818">
    <property type="entry name" value="TEA/ATTS_dom"/>
</dbReference>
<comment type="caution">
    <text evidence="5">The sequence shown here is derived from an EMBL/GenBank/DDBJ whole genome shotgun (WGS) entry which is preliminary data.</text>
</comment>
<dbReference type="SMART" id="SM00426">
    <property type="entry name" value="TEA"/>
    <property type="match status" value="1"/>
</dbReference>
<gene>
    <name evidence="5" type="ORF">GSI_12112</name>
</gene>
<feature type="DNA-binding region" description="TEA" evidence="2">
    <location>
        <begin position="32"/>
        <end position="106"/>
    </location>
</feature>
<dbReference type="AlphaFoldDB" id="A0A2G8RXW2"/>
<evidence type="ECO:0000256" key="3">
    <source>
        <dbReference type="SAM" id="MobiDB-lite"/>
    </source>
</evidence>
<dbReference type="Proteomes" id="UP000230002">
    <property type="component" value="Unassembled WGS sequence"/>
</dbReference>
<evidence type="ECO:0000313" key="5">
    <source>
        <dbReference type="EMBL" id="PIL26356.1"/>
    </source>
</evidence>
<protein>
    <submittedName>
        <fullName evidence="5">Transcription factor</fullName>
    </submittedName>
</protein>
<evidence type="ECO:0000256" key="1">
    <source>
        <dbReference type="ARBA" id="ARBA00008421"/>
    </source>
</evidence>
<accession>A0A2G8RXW2</accession>
<keyword evidence="6" id="KW-1185">Reference proteome</keyword>
<evidence type="ECO:0000256" key="2">
    <source>
        <dbReference type="PROSITE-ProRule" id="PRU00505"/>
    </source>
</evidence>
<dbReference type="OrthoDB" id="10006572at2759"/>
<reference evidence="5 6" key="1">
    <citation type="journal article" date="2015" name="Sci. Rep.">
        <title>Chromosome-level genome map provides insights into diverse defense mechanisms in the medicinal fungus Ganoderma sinense.</title>
        <authorList>
            <person name="Zhu Y."/>
            <person name="Xu J."/>
            <person name="Sun C."/>
            <person name="Zhou S."/>
            <person name="Xu H."/>
            <person name="Nelson D.R."/>
            <person name="Qian J."/>
            <person name="Song J."/>
            <person name="Luo H."/>
            <person name="Xiang L."/>
            <person name="Li Y."/>
            <person name="Xu Z."/>
            <person name="Ji A."/>
            <person name="Wang L."/>
            <person name="Lu S."/>
            <person name="Hayward A."/>
            <person name="Sun W."/>
            <person name="Li X."/>
            <person name="Schwartz D.C."/>
            <person name="Wang Y."/>
            <person name="Chen S."/>
        </authorList>
    </citation>
    <scope>NUCLEOTIDE SEQUENCE [LARGE SCALE GENOMIC DNA]</scope>
    <source>
        <strain evidence="5 6">ZZ0214-1</strain>
    </source>
</reference>
<evidence type="ECO:0000313" key="6">
    <source>
        <dbReference type="Proteomes" id="UP000230002"/>
    </source>
</evidence>
<comment type="similarity">
    <text evidence="1">Belongs to the TEC1 family.</text>
</comment>
<organism evidence="5 6">
    <name type="scientific">Ganoderma sinense ZZ0214-1</name>
    <dbReference type="NCBI Taxonomy" id="1077348"/>
    <lineage>
        <taxon>Eukaryota</taxon>
        <taxon>Fungi</taxon>
        <taxon>Dikarya</taxon>
        <taxon>Basidiomycota</taxon>
        <taxon>Agaricomycotina</taxon>
        <taxon>Agaricomycetes</taxon>
        <taxon>Polyporales</taxon>
        <taxon>Polyporaceae</taxon>
        <taxon>Ganoderma</taxon>
    </lineage>
</organism>
<feature type="domain" description="TEA" evidence="4">
    <location>
        <begin position="32"/>
        <end position="106"/>
    </location>
</feature>
<dbReference type="InterPro" id="IPR038096">
    <property type="entry name" value="TEA/ATTS_sf"/>
</dbReference>
<dbReference type="STRING" id="1077348.A0A2G8RXW2"/>
<evidence type="ECO:0000259" key="4">
    <source>
        <dbReference type="PROSITE" id="PS51088"/>
    </source>
</evidence>
<dbReference type="PROSITE" id="PS51088">
    <property type="entry name" value="TEA_2"/>
    <property type="match status" value="1"/>
</dbReference>
<dbReference type="PRINTS" id="PR00065">
    <property type="entry name" value="TEADOMAIN"/>
</dbReference>